<feature type="transmembrane region" description="Helical" evidence="1">
    <location>
        <begin position="55"/>
        <end position="74"/>
    </location>
</feature>
<protein>
    <recommendedName>
        <fullName evidence="2">YdbS-like PH domain-containing protein</fullName>
    </recommendedName>
</protein>
<dbReference type="Proteomes" id="UP000471147">
    <property type="component" value="Unassembled WGS sequence"/>
</dbReference>
<sequence length="519" mass="57816">MTDFDSQDTNGEKTGDDGTKLHILGLFVGFVTGLPQLIFPIFAAFFGTRGSDNPLISIVAVSAVLLFSLFFRWLSWMRFQYHIGEYDIRIESGIVSRKARSIPFERIQDVSIEQKPLARLFALGEVKFETGGGDGDDAKLSFVSIEEANRLRELVKAHKSGRARVSHSGPLVPDADPAPIFAMDEKRVFVFGLYSFSLVIFAVLGGLAQQFDFLLPFEIWDFRHWIGAAEERGVTVDNLNGIGWAAQIFLALVALGGLVFIGFATGIIRTVLREHGFRLERTAKGFRRRRGLLTLTDAVMPAHRVQAAVIQTGPIRKRRGWHGLKFVSLAQDSKDETNFVAAPFATLSEIWPIVHAAMIDAPDAQTRFQRGAINYWTIQIWLVVPVLLGAMVALMIWADATVLRAMSLLLILAVFMPYLWIDWRTYSYALDGNQIYVKRGWWNEKLSIASQIKVQTVEIYQGPITRRQGLASVNFGISGGTLELIAIPLETAQTICERVMDQVAAVDYARVTASGSRSL</sequence>
<feature type="transmembrane region" description="Helical" evidence="1">
    <location>
        <begin position="375"/>
        <end position="397"/>
    </location>
</feature>
<dbReference type="PIRSF" id="PIRSF026631">
    <property type="entry name" value="UCP026631"/>
    <property type="match status" value="1"/>
</dbReference>
<dbReference type="EMBL" id="SDWJ01000001">
    <property type="protein sequence ID" value="MVZ96337.1"/>
    <property type="molecule type" value="Genomic_DNA"/>
</dbReference>
<dbReference type="OrthoDB" id="8481729at2"/>
<dbReference type="InterPro" id="IPR005182">
    <property type="entry name" value="YdbS-like_PH"/>
</dbReference>
<feature type="domain" description="YdbS-like PH" evidence="2">
    <location>
        <begin position="423"/>
        <end position="495"/>
    </location>
</feature>
<accession>A0A6I4LSE9</accession>
<proteinExistence type="predicted"/>
<dbReference type="PANTHER" id="PTHR34473:SF2">
    <property type="entry name" value="UPF0699 TRANSMEMBRANE PROTEIN YDBT"/>
    <property type="match status" value="1"/>
</dbReference>
<evidence type="ECO:0000256" key="1">
    <source>
        <dbReference type="SAM" id="Phobius"/>
    </source>
</evidence>
<feature type="transmembrane region" description="Helical" evidence="1">
    <location>
        <begin position="248"/>
        <end position="272"/>
    </location>
</feature>
<evidence type="ECO:0000259" key="2">
    <source>
        <dbReference type="Pfam" id="PF03703"/>
    </source>
</evidence>
<dbReference type="InterPro" id="IPR014529">
    <property type="entry name" value="UCP026631"/>
</dbReference>
<gene>
    <name evidence="3" type="ORF">EUU23_01305</name>
</gene>
<dbReference type="AlphaFoldDB" id="A0A6I4LSE9"/>
<dbReference type="Pfam" id="PF03703">
    <property type="entry name" value="bPH_2"/>
    <property type="match status" value="2"/>
</dbReference>
<comment type="caution">
    <text evidence="3">The sequence shown here is derived from an EMBL/GenBank/DDBJ whole genome shotgun (WGS) entry which is preliminary data.</text>
</comment>
<keyword evidence="1" id="KW-0812">Transmembrane</keyword>
<evidence type="ECO:0000313" key="3">
    <source>
        <dbReference type="EMBL" id="MVZ96337.1"/>
    </source>
</evidence>
<feature type="transmembrane region" description="Helical" evidence="1">
    <location>
        <begin position="21"/>
        <end position="43"/>
    </location>
</feature>
<feature type="domain" description="YdbS-like PH" evidence="2">
    <location>
        <begin position="76"/>
        <end position="154"/>
    </location>
</feature>
<keyword evidence="1" id="KW-0472">Membrane</keyword>
<dbReference type="RefSeq" id="WP_160352335.1">
    <property type="nucleotide sequence ID" value="NZ_SDWJ01000001.1"/>
</dbReference>
<organism evidence="3 4">
    <name type="scientific">Sphingorhabdus profundilacus</name>
    <dbReference type="NCBI Taxonomy" id="2509718"/>
    <lineage>
        <taxon>Bacteria</taxon>
        <taxon>Pseudomonadati</taxon>
        <taxon>Pseudomonadota</taxon>
        <taxon>Alphaproteobacteria</taxon>
        <taxon>Sphingomonadales</taxon>
        <taxon>Sphingomonadaceae</taxon>
        <taxon>Sphingorhabdus</taxon>
    </lineage>
</organism>
<keyword evidence="1" id="KW-1133">Transmembrane helix</keyword>
<evidence type="ECO:0000313" key="4">
    <source>
        <dbReference type="Proteomes" id="UP000471147"/>
    </source>
</evidence>
<reference evidence="3 4" key="1">
    <citation type="submission" date="2019-01" db="EMBL/GenBank/DDBJ databases">
        <title>Sphingorhabdus lacus sp.nov., isolated from an oligotrophic freshwater lake.</title>
        <authorList>
            <person name="Park M."/>
        </authorList>
    </citation>
    <scope>NUCLEOTIDE SEQUENCE [LARGE SCALE GENOMIC DNA]</scope>
    <source>
        <strain evidence="3 4">IMCC26285</strain>
    </source>
</reference>
<name>A0A6I4LSE9_9SPHN</name>
<keyword evidence="4" id="KW-1185">Reference proteome</keyword>
<dbReference type="PANTHER" id="PTHR34473">
    <property type="entry name" value="UPF0699 TRANSMEMBRANE PROTEIN YDBS"/>
    <property type="match status" value="1"/>
</dbReference>
<feature type="transmembrane region" description="Helical" evidence="1">
    <location>
        <begin position="403"/>
        <end position="421"/>
    </location>
</feature>
<feature type="transmembrane region" description="Helical" evidence="1">
    <location>
        <begin position="188"/>
        <end position="208"/>
    </location>
</feature>